<accession>A0A2J0Q7U8</accession>
<dbReference type="Proteomes" id="UP000228496">
    <property type="component" value="Unassembled WGS sequence"/>
</dbReference>
<protein>
    <submittedName>
        <fullName evidence="1">Uncharacterized protein</fullName>
    </submittedName>
</protein>
<evidence type="ECO:0000313" key="2">
    <source>
        <dbReference type="Proteomes" id="UP000228496"/>
    </source>
</evidence>
<organism evidence="1 2">
    <name type="scientific">Candidatus Yanofskybacteria bacterium CG10_big_fil_rev_8_21_14_0_10_36_16</name>
    <dbReference type="NCBI Taxonomy" id="1975096"/>
    <lineage>
        <taxon>Bacteria</taxon>
        <taxon>Candidatus Yanofskyibacteriota</taxon>
    </lineage>
</organism>
<evidence type="ECO:0000313" key="1">
    <source>
        <dbReference type="EMBL" id="PJE51114.1"/>
    </source>
</evidence>
<comment type="caution">
    <text evidence="1">The sequence shown here is derived from an EMBL/GenBank/DDBJ whole genome shotgun (WGS) entry which is preliminary data.</text>
</comment>
<name>A0A2J0Q7U8_9BACT</name>
<reference evidence="1 2" key="1">
    <citation type="submission" date="2017-09" db="EMBL/GenBank/DDBJ databases">
        <title>Depth-based differentiation of microbial function through sediment-hosted aquifers and enrichment of novel symbionts in the deep terrestrial subsurface.</title>
        <authorList>
            <person name="Probst A.J."/>
            <person name="Ladd B."/>
            <person name="Jarett J.K."/>
            <person name="Geller-Mcgrath D.E."/>
            <person name="Sieber C.M."/>
            <person name="Emerson J.B."/>
            <person name="Anantharaman K."/>
            <person name="Thomas B.C."/>
            <person name="Malmstrom R."/>
            <person name="Stieglmeier M."/>
            <person name="Klingl A."/>
            <person name="Woyke T."/>
            <person name="Ryan C.M."/>
            <person name="Banfield J.F."/>
        </authorList>
    </citation>
    <scope>NUCLEOTIDE SEQUENCE [LARGE SCALE GENOMIC DNA]</scope>
    <source>
        <strain evidence="1">CG10_big_fil_rev_8_21_14_0_10_36_16</strain>
    </source>
</reference>
<gene>
    <name evidence="1" type="ORF">COV29_02470</name>
</gene>
<dbReference type="AlphaFoldDB" id="A0A2J0Q7U8"/>
<sequence>MNKKQSVTLVFFVISLLLGTFFAIYLTRDKNDVENNENLSFFKDEDLGLYFEYPAEFGNVSADIYEPGRRPGGTTGNKLVGTFSNFSGLEFGGITDDFSAGREGLITDTRGFRKEDGKYYFKFVSVKPDMKIEPYKVIQKDFGEMLILDDKSFEGERSGVEGPVFGVGEGRLAGLVNLKSGQFSGIVFYNSNPEELSLEEFEKILDSLVISRANLKTFVQSKSPVSYSIDIPTNWFWHEVDQGVIFTPTETVQIPQDTEGWALGSYFIINVENIFDSPAIESYEDWLEQNAMADREDITINGLSMKRAVLDAAGASGQAIRYVYLVNTQWALTILHFPYDTESEATKVFESAIKTFQSPVK</sequence>
<proteinExistence type="predicted"/>
<dbReference type="EMBL" id="PCXQ01000004">
    <property type="protein sequence ID" value="PJE51114.1"/>
    <property type="molecule type" value="Genomic_DNA"/>
</dbReference>